<evidence type="ECO:0000256" key="7">
    <source>
        <dbReference type="RuleBase" id="RU003345"/>
    </source>
</evidence>
<feature type="domain" description="Aldehyde dehydrogenase" evidence="8">
    <location>
        <begin position="35"/>
        <end position="498"/>
    </location>
</feature>
<gene>
    <name evidence="9" type="ORF">SAMN05444278_104186</name>
</gene>
<dbReference type="Pfam" id="PF00171">
    <property type="entry name" value="Aldedh"/>
    <property type="match status" value="1"/>
</dbReference>
<evidence type="ECO:0000259" key="8">
    <source>
        <dbReference type="Pfam" id="PF00171"/>
    </source>
</evidence>
<dbReference type="FunFam" id="3.40.309.10:FF:000018">
    <property type="entry name" value="Alpha-aminoadipic semialdehyde dehydrogenase"/>
    <property type="match status" value="1"/>
</dbReference>
<dbReference type="EMBL" id="FQTW01000004">
    <property type="protein sequence ID" value="SHE71614.1"/>
    <property type="molecule type" value="Genomic_DNA"/>
</dbReference>
<dbReference type="InterPro" id="IPR016161">
    <property type="entry name" value="Ald_DH/histidinol_DH"/>
</dbReference>
<evidence type="ECO:0000256" key="5">
    <source>
        <dbReference type="ARBA" id="ARBA00024226"/>
    </source>
</evidence>
<dbReference type="AlphaFoldDB" id="A0A1M4VRD1"/>
<accession>A0A1M4VRD1</accession>
<keyword evidence="3 7" id="KW-0560">Oxidoreductase</keyword>
<dbReference type="STRING" id="1155689.SAMN05444278_104186"/>
<comment type="similarity">
    <text evidence="1 7">Belongs to the aldehyde dehydrogenase family.</text>
</comment>
<dbReference type="InterPro" id="IPR029510">
    <property type="entry name" value="Ald_DH_CS_GLU"/>
</dbReference>
<reference evidence="9 10" key="1">
    <citation type="submission" date="2016-11" db="EMBL/GenBank/DDBJ databases">
        <authorList>
            <person name="Jaros S."/>
            <person name="Januszkiewicz K."/>
            <person name="Wedrychowicz H."/>
        </authorList>
    </citation>
    <scope>NUCLEOTIDE SEQUENCE [LARGE SCALE GENOMIC DNA]</scope>
    <source>
        <strain evidence="9 10">DSM 25661</strain>
    </source>
</reference>
<dbReference type="CDD" id="cd07130">
    <property type="entry name" value="ALDH_F7_AASADH"/>
    <property type="match status" value="1"/>
</dbReference>
<dbReference type="SUPFAM" id="SSF53720">
    <property type="entry name" value="ALDH-like"/>
    <property type="match status" value="1"/>
</dbReference>
<evidence type="ECO:0000256" key="1">
    <source>
        <dbReference type="ARBA" id="ARBA00009986"/>
    </source>
</evidence>
<dbReference type="PROSITE" id="PS00687">
    <property type="entry name" value="ALDEHYDE_DEHYDR_GLU"/>
    <property type="match status" value="1"/>
</dbReference>
<evidence type="ECO:0000256" key="6">
    <source>
        <dbReference type="PROSITE-ProRule" id="PRU10007"/>
    </source>
</evidence>
<dbReference type="Gene3D" id="3.40.605.10">
    <property type="entry name" value="Aldehyde Dehydrogenase, Chain A, domain 1"/>
    <property type="match status" value="1"/>
</dbReference>
<dbReference type="RefSeq" id="WP_073192891.1">
    <property type="nucleotide sequence ID" value="NZ_FQTW01000004.1"/>
</dbReference>
<dbReference type="OrthoDB" id="9762913at2"/>
<dbReference type="InterPro" id="IPR015590">
    <property type="entry name" value="Aldehyde_DH_dom"/>
</dbReference>
<evidence type="ECO:0000256" key="3">
    <source>
        <dbReference type="ARBA" id="ARBA00023002"/>
    </source>
</evidence>
<protein>
    <recommendedName>
        <fullName evidence="5">aldehyde dehydrogenase (NAD(+))</fullName>
        <ecNumber evidence="5">1.2.1.3</ecNumber>
    </recommendedName>
</protein>
<evidence type="ECO:0000256" key="4">
    <source>
        <dbReference type="ARBA" id="ARBA00023027"/>
    </source>
</evidence>
<dbReference type="GO" id="GO:0004029">
    <property type="term" value="F:aldehyde dehydrogenase (NAD+) activity"/>
    <property type="evidence" value="ECO:0007669"/>
    <property type="project" value="UniProtKB-EC"/>
</dbReference>
<sequence>MSEIAKNFGIDKAFKELGLEHENKGTSVGTDFFANGETIESYSPVDGALIGKVQATTEADYQKTIETAHKGFLEWRKWTAPARGEVVRQFNDELRRLKEPLGKLVSYEMGKSYQEGLGEVQEMIDICDFAVGLSRQLHGLTMHSERPGHRMYEQWHPLGVVGIISAFNFPVAVWSWNTALAWVCGDACVWKGSEKTPLTSVACQKIAARVFEKNNVPAGVSSLITGDYKVGELMTNDKRIPLVSATGSIRMGKIVAQAVAKRLGKSLLELGGNNAIIVTPDADIKNTVIGAVFGAVGTCGQRCTSTRRLIIHDSIYDKVKNAIVDAYKQIKIGNPLDENNHVGPLIDQDAVKNYQHALEKVEAEGGKVLVEGGVLEGEGYESGCYVKPAIAEAENHFEIVQHETFAPVLYIMKYSGDVENALELQNGVVQGLSSAIMTNNLREAEKFLSAEGSDCGIANVNIGTSGAEIGGAFGGEKETGGGRESGSDAWKVYMRRQTNTINYTTELPLAQGIKFDL</sequence>
<dbReference type="InterPro" id="IPR044638">
    <property type="entry name" value="ALDH7A1-like"/>
</dbReference>
<dbReference type="InterPro" id="IPR016163">
    <property type="entry name" value="Ald_DH_C"/>
</dbReference>
<dbReference type="InterPro" id="IPR016162">
    <property type="entry name" value="Ald_DH_N"/>
</dbReference>
<evidence type="ECO:0000256" key="2">
    <source>
        <dbReference type="ARBA" id="ARBA00011881"/>
    </source>
</evidence>
<proteinExistence type="inferred from homology"/>
<keyword evidence="10" id="KW-1185">Reference proteome</keyword>
<name>A0A1M4VRD1_9FLAO</name>
<dbReference type="EC" id="1.2.1.3" evidence="5"/>
<keyword evidence="4" id="KW-0520">NAD</keyword>
<evidence type="ECO:0000313" key="9">
    <source>
        <dbReference type="EMBL" id="SHE71614.1"/>
    </source>
</evidence>
<feature type="active site" evidence="6">
    <location>
        <position position="269"/>
    </location>
</feature>
<evidence type="ECO:0000313" key="10">
    <source>
        <dbReference type="Proteomes" id="UP000184462"/>
    </source>
</evidence>
<dbReference type="Proteomes" id="UP000184462">
    <property type="component" value="Unassembled WGS sequence"/>
</dbReference>
<dbReference type="PANTHER" id="PTHR43521">
    <property type="entry name" value="ALPHA-AMINOADIPIC SEMIALDEHYDE DEHYDROGENASE"/>
    <property type="match status" value="1"/>
</dbReference>
<organism evidence="9 10">
    <name type="scientific">Psychroflexus salarius</name>
    <dbReference type="NCBI Taxonomy" id="1155689"/>
    <lineage>
        <taxon>Bacteria</taxon>
        <taxon>Pseudomonadati</taxon>
        <taxon>Bacteroidota</taxon>
        <taxon>Flavobacteriia</taxon>
        <taxon>Flavobacteriales</taxon>
        <taxon>Flavobacteriaceae</taxon>
        <taxon>Psychroflexus</taxon>
    </lineage>
</organism>
<dbReference type="Gene3D" id="3.40.309.10">
    <property type="entry name" value="Aldehyde Dehydrogenase, Chain A, domain 2"/>
    <property type="match status" value="1"/>
</dbReference>
<dbReference type="PANTHER" id="PTHR43521:SF1">
    <property type="entry name" value="ALPHA-AMINOADIPIC SEMIALDEHYDE DEHYDROGENASE"/>
    <property type="match status" value="1"/>
</dbReference>
<comment type="subunit">
    <text evidence="2">Homotetramer.</text>
</comment>